<dbReference type="PANTHER" id="PTHR22904:SF523">
    <property type="entry name" value="STRESS-INDUCED-PHOSPHOPROTEIN 1"/>
    <property type="match status" value="1"/>
</dbReference>
<evidence type="ECO:0000313" key="6">
    <source>
        <dbReference type="WBParaSite" id="NBR_0000026601-mRNA-1"/>
    </source>
</evidence>
<dbReference type="Proteomes" id="UP000271162">
    <property type="component" value="Unassembled WGS sequence"/>
</dbReference>
<evidence type="ECO:0000256" key="1">
    <source>
        <dbReference type="ARBA" id="ARBA00022737"/>
    </source>
</evidence>
<evidence type="ECO:0000313" key="5">
    <source>
        <dbReference type="Proteomes" id="UP000271162"/>
    </source>
</evidence>
<dbReference type="PANTHER" id="PTHR22904">
    <property type="entry name" value="TPR REPEAT CONTAINING PROTEIN"/>
    <property type="match status" value="1"/>
</dbReference>
<feature type="repeat" description="TPR" evidence="3">
    <location>
        <begin position="6"/>
        <end position="38"/>
    </location>
</feature>
<evidence type="ECO:0000256" key="3">
    <source>
        <dbReference type="PROSITE-ProRule" id="PRU00339"/>
    </source>
</evidence>
<dbReference type="AlphaFoldDB" id="A0A158QWI6"/>
<dbReference type="SUPFAM" id="SSF48452">
    <property type="entry name" value="TPR-like"/>
    <property type="match status" value="2"/>
</dbReference>
<dbReference type="EMBL" id="UYSL01000091">
    <property type="protein sequence ID" value="VDL62685.1"/>
    <property type="molecule type" value="Genomic_DNA"/>
</dbReference>
<protein>
    <submittedName>
        <fullName evidence="6">Tetratricopeptide repeat protein 28 (inferred by orthology to a human protein)</fullName>
    </submittedName>
</protein>
<reference evidence="6" key="1">
    <citation type="submission" date="2016-04" db="UniProtKB">
        <authorList>
            <consortium name="WormBaseParasite"/>
        </authorList>
    </citation>
    <scope>IDENTIFICATION</scope>
</reference>
<evidence type="ECO:0000313" key="4">
    <source>
        <dbReference type="EMBL" id="VDL62685.1"/>
    </source>
</evidence>
<keyword evidence="2 3" id="KW-0802">TPR repeat</keyword>
<dbReference type="STRING" id="27835.A0A158QWI6"/>
<dbReference type="InterPro" id="IPR019734">
    <property type="entry name" value="TPR_rpt"/>
</dbReference>
<name>A0A158QWI6_NIPBR</name>
<gene>
    <name evidence="4" type="ORF">NBR_LOCUS267</name>
</gene>
<keyword evidence="1" id="KW-0677">Repeat</keyword>
<dbReference type="PROSITE" id="PS50005">
    <property type="entry name" value="TPR"/>
    <property type="match status" value="1"/>
</dbReference>
<dbReference type="Gene3D" id="1.25.40.10">
    <property type="entry name" value="Tetratricopeptide repeat domain"/>
    <property type="match status" value="2"/>
</dbReference>
<reference evidence="4 5" key="2">
    <citation type="submission" date="2018-11" db="EMBL/GenBank/DDBJ databases">
        <authorList>
            <consortium name="Pathogen Informatics"/>
        </authorList>
    </citation>
    <scope>NUCLEOTIDE SEQUENCE [LARGE SCALE GENOMIC DNA]</scope>
</reference>
<accession>A0A158QWI6</accession>
<dbReference type="SMART" id="SM00028">
    <property type="entry name" value="TPR"/>
    <property type="match status" value="5"/>
</dbReference>
<dbReference type="Pfam" id="PF13176">
    <property type="entry name" value="TPR_7"/>
    <property type="match status" value="2"/>
</dbReference>
<dbReference type="WBParaSite" id="NBR_0000026601-mRNA-1">
    <property type="protein sequence ID" value="NBR_0000026601-mRNA-1"/>
    <property type="gene ID" value="NBR_0000026601"/>
</dbReference>
<dbReference type="GO" id="GO:0051879">
    <property type="term" value="F:Hsp90 protein binding"/>
    <property type="evidence" value="ECO:0007669"/>
    <property type="project" value="TreeGrafter"/>
</dbReference>
<evidence type="ECO:0000256" key="2">
    <source>
        <dbReference type="ARBA" id="ARBA00022803"/>
    </source>
</evidence>
<organism evidence="6">
    <name type="scientific">Nippostrongylus brasiliensis</name>
    <name type="common">Rat hookworm</name>
    <dbReference type="NCBI Taxonomy" id="27835"/>
    <lineage>
        <taxon>Eukaryota</taxon>
        <taxon>Metazoa</taxon>
        <taxon>Ecdysozoa</taxon>
        <taxon>Nematoda</taxon>
        <taxon>Chromadorea</taxon>
        <taxon>Rhabditida</taxon>
        <taxon>Rhabditina</taxon>
        <taxon>Rhabditomorpha</taxon>
        <taxon>Strongyloidea</taxon>
        <taxon>Heligmosomidae</taxon>
        <taxon>Nippostrongylus</taxon>
    </lineage>
</organism>
<dbReference type="InterPro" id="IPR011990">
    <property type="entry name" value="TPR-like_helical_dom_sf"/>
</dbReference>
<sequence length="301" mass="33767">MDDDMEQIIIDAGSAYTAGRYEEALKLYDTAIEARPTNAILFANKAAILLRLDRAELAVHSADRAIELDPNWAKAYYRRGEALRRLDSLLPAVVALSEGAALGPSNNLIVDALIDVAQQFFGRSQHNQKSIRRKYSKFLPIIILNIFSEATTVLTRALSLSSPSRRLRESALSALASVHFSLGEYHKATFYYEKQLDIRLQQGQLLLAGEARENSIHRSECRIKENEKKIKKRYFSPKVSCSEGHSPADVYENVATSAELTGNYALALSHRKNRLKVGHYNHTVIYLIPFNTVHETHGLKG</sequence>
<proteinExistence type="predicted"/>
<keyword evidence="5" id="KW-1185">Reference proteome</keyword>